<evidence type="ECO:0000313" key="3">
    <source>
        <dbReference type="Proteomes" id="UP000246278"/>
    </source>
</evidence>
<organism evidence="2 3">
    <name type="scientific">Prosthecochloris marina</name>
    <dbReference type="NCBI Taxonomy" id="2017681"/>
    <lineage>
        <taxon>Bacteria</taxon>
        <taxon>Pseudomonadati</taxon>
        <taxon>Chlorobiota</taxon>
        <taxon>Chlorobiia</taxon>
        <taxon>Chlorobiales</taxon>
        <taxon>Chlorobiaceae</taxon>
        <taxon>Prosthecochloris</taxon>
    </lineage>
</organism>
<name>A0A317T586_9CHLB</name>
<accession>A0A317T586</accession>
<keyword evidence="3" id="KW-1185">Reference proteome</keyword>
<reference evidence="3" key="1">
    <citation type="submission" date="2017-10" db="EMBL/GenBank/DDBJ databases">
        <authorList>
            <person name="Gaisin V.A."/>
            <person name="Rysina M.S."/>
            <person name="Grouzdev D.S."/>
        </authorList>
    </citation>
    <scope>NUCLEOTIDE SEQUENCE [LARGE SCALE GENOMIC DNA]</scope>
    <source>
        <strain evidence="3">V1</strain>
    </source>
</reference>
<dbReference type="Proteomes" id="UP000246278">
    <property type="component" value="Unassembled WGS sequence"/>
</dbReference>
<comment type="caution">
    <text evidence="2">The sequence shown here is derived from an EMBL/GenBank/DDBJ whole genome shotgun (WGS) entry which is preliminary data.</text>
</comment>
<keyword evidence="1" id="KW-0812">Transmembrane</keyword>
<protein>
    <submittedName>
        <fullName evidence="2">Uncharacterized protein</fullName>
    </submittedName>
</protein>
<proteinExistence type="predicted"/>
<keyword evidence="1" id="KW-0472">Membrane</keyword>
<keyword evidence="1" id="KW-1133">Transmembrane helix</keyword>
<sequence length="62" mass="7260">MLLDVVGNSMNGLIEQTESPLWRMVGELFRVYEHGGDDIWFGLLFMKYCSDVSLFCEIFFLF</sequence>
<feature type="transmembrane region" description="Helical" evidence="1">
    <location>
        <begin position="39"/>
        <end position="61"/>
    </location>
</feature>
<dbReference type="EMBL" id="PDNZ01000005">
    <property type="protein sequence ID" value="PWW81813.1"/>
    <property type="molecule type" value="Genomic_DNA"/>
</dbReference>
<evidence type="ECO:0000313" key="2">
    <source>
        <dbReference type="EMBL" id="PWW81813.1"/>
    </source>
</evidence>
<gene>
    <name evidence="2" type="ORF">CR164_08305</name>
</gene>
<evidence type="ECO:0000256" key="1">
    <source>
        <dbReference type="SAM" id="Phobius"/>
    </source>
</evidence>
<dbReference type="AlphaFoldDB" id="A0A317T586"/>